<dbReference type="EMBL" id="AFNV02000037">
    <property type="protein sequence ID" value="ERJ17478.1"/>
    <property type="molecule type" value="Genomic_DNA"/>
</dbReference>
<dbReference type="SMART" id="SM00382">
    <property type="entry name" value="AAA"/>
    <property type="match status" value="1"/>
</dbReference>
<evidence type="ECO:0000313" key="2">
    <source>
        <dbReference type="EMBL" id="ERJ17478.1"/>
    </source>
</evidence>
<keyword evidence="3" id="KW-1185">Reference proteome</keyword>
<reference evidence="2 3" key="2">
    <citation type="journal article" date="2013" name="PLoS ONE">
        <title>INDIGO - INtegrated Data Warehouse of MIcrobial GenOmes with Examples from the Red Sea Extremophiles.</title>
        <authorList>
            <person name="Alam I."/>
            <person name="Antunes A."/>
            <person name="Kamau A.A."/>
            <person name="Ba Alawi W."/>
            <person name="Kalkatawi M."/>
            <person name="Stingl U."/>
            <person name="Bajic V.B."/>
        </authorList>
    </citation>
    <scope>NUCLEOTIDE SEQUENCE [LARGE SCALE GENOMIC DNA]</scope>
    <source>
        <strain evidence="2 3">E1L3A</strain>
    </source>
</reference>
<dbReference type="Pfam" id="PF13175">
    <property type="entry name" value="AAA_15"/>
    <property type="match status" value="1"/>
</dbReference>
<dbReference type="Gene3D" id="3.40.50.300">
    <property type="entry name" value="P-loop containing nucleotide triphosphate hydrolases"/>
    <property type="match status" value="1"/>
</dbReference>
<evidence type="ECO:0000313" key="3">
    <source>
        <dbReference type="Proteomes" id="UP000006242"/>
    </source>
</evidence>
<dbReference type="InterPro" id="IPR051396">
    <property type="entry name" value="Bact_Antivir_Def_Nuclease"/>
</dbReference>
<evidence type="ECO:0000259" key="1">
    <source>
        <dbReference type="SMART" id="SM00382"/>
    </source>
</evidence>
<dbReference type="SUPFAM" id="SSF52540">
    <property type="entry name" value="P-loop containing nucleoside triphosphate hydrolases"/>
    <property type="match status" value="1"/>
</dbReference>
<sequence length="477" mass="54603">MRMNIVEKDGYNLFSLARINVILGKNGCGKSTTLKKIEQALEHDEDFGNTRYITPERGGSLTFDAGLAQNSTNERWLNNQLRNNQFVQFKQQTLLQFRKLELLSLREIEKQPELRNDHNYTFQSIVDLINSLLDNIEVRREGTDFKIYSLEKGSEISPKDISSGESELISLGIECLVFAKECIPNKKNILFLDEPDAHLHPDLQSRLGHFLKNLVDAHNFFVITATHSTSFLGAFDTYNDVAIDFVVSGQTDIQFKPISDVYRKILPVFGAHPLSNVFNEAPIFLVEGEDDERVWQQAIRTSQGRLKVFPCAVDSITRLNEYETEVASVINSIYDNAVAYSLRDRDDSDEEIADIPPVIRMKLSCRAAENLLLSEEILERINTTWSNLEDKIEMWIQRNTDHPHYSHMCEFRDRGYQRKSHNLKHIRNDLMGIIGSHKPWEAVVGQAIGQLTDLDVSKENSLANFLGEKAIRSVFQH</sequence>
<dbReference type="InterPro" id="IPR041685">
    <property type="entry name" value="AAA_GajA/Old/RecF-like"/>
</dbReference>
<proteinExistence type="predicted"/>
<comment type="caution">
    <text evidence="2">The sequence shown here is derived from an EMBL/GenBank/DDBJ whole genome shotgun (WGS) entry which is preliminary data.</text>
</comment>
<dbReference type="PANTHER" id="PTHR43581">
    <property type="entry name" value="ATP/GTP PHOSPHATASE"/>
    <property type="match status" value="1"/>
</dbReference>
<protein>
    <submittedName>
        <fullName evidence="2">AAA domain protein</fullName>
    </submittedName>
</protein>
<dbReference type="PANTHER" id="PTHR43581:SF2">
    <property type="entry name" value="EXCINUCLEASE ATPASE SUBUNIT"/>
    <property type="match status" value="1"/>
</dbReference>
<dbReference type="eggNOG" id="ENOG502Z99V">
    <property type="taxonomic scope" value="Bacteria"/>
</dbReference>
<dbReference type="Proteomes" id="UP000006242">
    <property type="component" value="Unassembled WGS sequence"/>
</dbReference>
<feature type="domain" description="AAA+ ATPase" evidence="1">
    <location>
        <begin position="16"/>
        <end position="259"/>
    </location>
</feature>
<organism evidence="2 3">
    <name type="scientific">Salinisphaera shabanensis E1L3A</name>
    <dbReference type="NCBI Taxonomy" id="1033802"/>
    <lineage>
        <taxon>Bacteria</taxon>
        <taxon>Pseudomonadati</taxon>
        <taxon>Pseudomonadota</taxon>
        <taxon>Gammaproteobacteria</taxon>
        <taxon>Salinisphaerales</taxon>
        <taxon>Salinisphaeraceae</taxon>
        <taxon>Salinisphaera</taxon>
    </lineage>
</organism>
<name>U2FSQ8_9GAMM</name>
<dbReference type="InterPro" id="IPR027417">
    <property type="entry name" value="P-loop_NTPase"/>
</dbReference>
<dbReference type="STRING" id="1033802.SSPSH_003690"/>
<reference evidence="2 3" key="1">
    <citation type="journal article" date="2011" name="J. Bacteriol.">
        <title>Genome sequence of Salinisphaera shabanensis, a gammaproteobacterium from the harsh, variable environment of the brine-seawater interface of the Shaban Deep in the Red Sea.</title>
        <authorList>
            <person name="Antunes A."/>
            <person name="Alam I."/>
            <person name="Bajic V.B."/>
            <person name="Stingl U."/>
        </authorList>
    </citation>
    <scope>NUCLEOTIDE SEQUENCE [LARGE SCALE GENOMIC DNA]</scope>
    <source>
        <strain evidence="2 3">E1L3A</strain>
    </source>
</reference>
<dbReference type="AlphaFoldDB" id="U2FSQ8"/>
<accession>U2FSQ8</accession>
<dbReference type="InterPro" id="IPR003593">
    <property type="entry name" value="AAA+_ATPase"/>
</dbReference>
<gene>
    <name evidence="2" type="ORF">SSPSH_003690</name>
</gene>